<feature type="binding site" evidence="9">
    <location>
        <position position="275"/>
    </location>
    <ligand>
        <name>K(+)</name>
        <dbReference type="ChEBI" id="CHEBI:29103"/>
    </ligand>
</feature>
<keyword evidence="3 9" id="KW-0547">Nucleotide-binding</keyword>
<organism evidence="12 13">
    <name type="scientific">Lactococcus muris</name>
    <dbReference type="NCBI Taxonomy" id="2941330"/>
    <lineage>
        <taxon>Bacteria</taxon>
        <taxon>Bacillati</taxon>
        <taxon>Bacillota</taxon>
        <taxon>Bacilli</taxon>
        <taxon>Lactobacillales</taxon>
        <taxon>Streptococcaceae</taxon>
        <taxon>Lactococcus</taxon>
    </lineage>
</organism>
<dbReference type="RefSeq" id="WP_369917564.1">
    <property type="nucleotide sequence ID" value="NZ_JBCLSQ010000001.1"/>
</dbReference>
<sequence length="301" mass="32484">MSKIVVVGSIAMDLVTITEQVPETGETVFGKAFSMVPGGKGANQAVAIGRLAPKQVSMIGAVGQDAFGKSILDNFTAQGVLVDEVGTVPETTGVAQITLFENDNRIIVIPGANKTVLTDTWMSEWDIIKASQLVVLQNEIPHESNMAIAKYCQENGIKVLYNPGPARETDFQMLPFVDFITPNEHESRMLLPHLSLEEALAKYPNKLIVTLGAEGVIFHNGQSIERVPAIKAEVVDTTGAGDTFNGAFGFAITSGLSVKEAIKFATIASHLSVQKFGAQGGMPTLEAIKEHEQYEKTWYFE</sequence>
<comment type="function">
    <text evidence="9">Catalyzes the phosphorylation of ribose at O-5 in a reaction requiring ATP and magnesium. The resulting D-ribose-5-phosphate can then be used either for sythesis of nucleotides, histidine, and tryptophan, or as a component of the pentose phosphate pathway.</text>
</comment>
<feature type="binding site" evidence="9">
    <location>
        <begin position="210"/>
        <end position="215"/>
    </location>
    <ligand>
        <name>ATP</name>
        <dbReference type="ChEBI" id="CHEBI:30616"/>
    </ligand>
</feature>
<comment type="catalytic activity">
    <reaction evidence="9">
        <text>D-ribose + ATP = D-ribose 5-phosphate + ADP + H(+)</text>
        <dbReference type="Rhea" id="RHEA:13697"/>
        <dbReference type="ChEBI" id="CHEBI:15378"/>
        <dbReference type="ChEBI" id="CHEBI:30616"/>
        <dbReference type="ChEBI" id="CHEBI:47013"/>
        <dbReference type="ChEBI" id="CHEBI:78346"/>
        <dbReference type="ChEBI" id="CHEBI:456216"/>
        <dbReference type="EC" id="2.7.1.15"/>
    </reaction>
</comment>
<comment type="subcellular location">
    <subcellularLocation>
        <location evidence="9">Cytoplasm</location>
    </subcellularLocation>
</comment>
<keyword evidence="13" id="KW-1185">Reference proteome</keyword>
<evidence type="ECO:0000256" key="7">
    <source>
        <dbReference type="ARBA" id="ARBA00022958"/>
    </source>
</evidence>
<dbReference type="NCBIfam" id="TIGR02152">
    <property type="entry name" value="D_ribokin_bact"/>
    <property type="match status" value="1"/>
</dbReference>
<dbReference type="InterPro" id="IPR029056">
    <property type="entry name" value="Ribokinase-like"/>
</dbReference>
<feature type="binding site" evidence="9">
    <location>
        <position position="139"/>
    </location>
    <ligand>
        <name>substrate</name>
    </ligand>
</feature>
<dbReference type="EC" id="2.7.1.15" evidence="9 10"/>
<feature type="active site" description="Proton acceptor" evidence="9">
    <location>
        <position position="242"/>
    </location>
</feature>
<dbReference type="InterPro" id="IPR011611">
    <property type="entry name" value="PfkB_dom"/>
</dbReference>
<comment type="cofactor">
    <cofactor evidence="9">
        <name>Mg(2+)</name>
        <dbReference type="ChEBI" id="CHEBI:18420"/>
    </cofactor>
    <text evidence="9">Requires a divalent cation, most likely magnesium in vivo, as an electrophilic catalyst to aid phosphoryl group transfer. It is the chelate of the metal and the nucleotide that is the actual substrate.</text>
</comment>
<dbReference type="SUPFAM" id="SSF53613">
    <property type="entry name" value="Ribokinase-like"/>
    <property type="match status" value="1"/>
</dbReference>
<dbReference type="PRINTS" id="PR00990">
    <property type="entry name" value="RIBOKINASE"/>
</dbReference>
<comment type="pathway">
    <text evidence="9">Carbohydrate metabolism; D-ribose degradation; D-ribose 5-phosphate from beta-D-ribopyranose: step 2/2.</text>
</comment>
<keyword evidence="6 9" id="KW-0460">Magnesium</keyword>
<dbReference type="EMBL" id="JBCLSQ010000001">
    <property type="protein sequence ID" value="MEY8536929.1"/>
    <property type="molecule type" value="Genomic_DNA"/>
</dbReference>
<dbReference type="Proteomes" id="UP001565242">
    <property type="component" value="Unassembled WGS sequence"/>
</dbReference>
<comment type="caution">
    <text evidence="9">Lacks conserved residue(s) required for the propagation of feature annotation.</text>
</comment>
<feature type="domain" description="Carbohydrate kinase PfkB" evidence="11">
    <location>
        <begin position="1"/>
        <end position="284"/>
    </location>
</feature>
<comment type="similarity">
    <text evidence="9">Belongs to the carbohydrate kinase PfkB family. Ribokinase subfamily.</text>
</comment>
<dbReference type="InterPro" id="IPR002139">
    <property type="entry name" value="Ribo/fructo_kinase"/>
</dbReference>
<dbReference type="Pfam" id="PF00294">
    <property type="entry name" value="PfkB"/>
    <property type="match status" value="1"/>
</dbReference>
<evidence type="ECO:0000256" key="1">
    <source>
        <dbReference type="ARBA" id="ARBA00022679"/>
    </source>
</evidence>
<keyword evidence="7 9" id="KW-0630">Potassium</keyword>
<name>A0ABV4D6Q2_9LACT</name>
<protein>
    <recommendedName>
        <fullName evidence="9 10">Ribokinase</fullName>
        <shortName evidence="9">RK</shortName>
        <ecNumber evidence="9 10">2.7.1.15</ecNumber>
    </recommendedName>
</protein>
<dbReference type="PANTHER" id="PTHR10584:SF166">
    <property type="entry name" value="RIBOKINASE"/>
    <property type="match status" value="1"/>
</dbReference>
<keyword evidence="9" id="KW-0963">Cytoplasm</keyword>
<evidence type="ECO:0000313" key="13">
    <source>
        <dbReference type="Proteomes" id="UP001565242"/>
    </source>
</evidence>
<feature type="binding site" evidence="9">
    <location>
        <begin position="11"/>
        <end position="13"/>
    </location>
    <ligand>
        <name>substrate</name>
    </ligand>
</feature>
<evidence type="ECO:0000256" key="9">
    <source>
        <dbReference type="HAMAP-Rule" id="MF_01987"/>
    </source>
</evidence>
<feature type="binding site" evidence="9">
    <location>
        <position position="238"/>
    </location>
    <ligand>
        <name>K(+)</name>
        <dbReference type="ChEBI" id="CHEBI:29103"/>
    </ligand>
</feature>
<evidence type="ECO:0000256" key="10">
    <source>
        <dbReference type="NCBIfam" id="TIGR02152"/>
    </source>
</evidence>
<dbReference type="InterPro" id="IPR011877">
    <property type="entry name" value="Ribokinase"/>
</dbReference>
<proteinExistence type="inferred from homology"/>
<feature type="binding site" evidence="9">
    <location>
        <position position="272"/>
    </location>
    <ligand>
        <name>K(+)</name>
        <dbReference type="ChEBI" id="CHEBI:29103"/>
    </ligand>
</feature>
<dbReference type="PANTHER" id="PTHR10584">
    <property type="entry name" value="SUGAR KINASE"/>
    <property type="match status" value="1"/>
</dbReference>
<keyword evidence="1 9" id="KW-0808">Transferase</keyword>
<dbReference type="HAMAP" id="MF_01987">
    <property type="entry name" value="Ribokinase"/>
    <property type="match status" value="1"/>
</dbReference>
<feature type="binding site" evidence="9">
    <location>
        <position position="183"/>
    </location>
    <ligand>
        <name>ATP</name>
        <dbReference type="ChEBI" id="CHEBI:30616"/>
    </ligand>
</feature>
<accession>A0ABV4D6Q2</accession>
<gene>
    <name evidence="9 12" type="primary">rbsK</name>
    <name evidence="12" type="ORF">AALM99_00525</name>
</gene>
<evidence type="ECO:0000259" key="11">
    <source>
        <dbReference type="Pfam" id="PF00294"/>
    </source>
</evidence>
<feature type="binding site" evidence="9">
    <location>
        <position position="277"/>
    </location>
    <ligand>
        <name>K(+)</name>
        <dbReference type="ChEBI" id="CHEBI:29103"/>
    </ligand>
</feature>
<evidence type="ECO:0000256" key="3">
    <source>
        <dbReference type="ARBA" id="ARBA00022741"/>
    </source>
</evidence>
<dbReference type="GO" id="GO:0004747">
    <property type="term" value="F:ribokinase activity"/>
    <property type="evidence" value="ECO:0007669"/>
    <property type="project" value="UniProtKB-EC"/>
</dbReference>
<keyword evidence="5 9" id="KW-0067">ATP-binding</keyword>
<dbReference type="CDD" id="cd01174">
    <property type="entry name" value="ribokinase"/>
    <property type="match status" value="1"/>
</dbReference>
<comment type="subunit">
    <text evidence="9">Homodimer.</text>
</comment>
<keyword evidence="4 9" id="KW-0418">Kinase</keyword>
<comment type="activity regulation">
    <text evidence="9">Activated by a monovalent cation that binds near, but not in, the active site. The most likely occupant of the site in vivo is potassium. Ion binding induces a conformational change that may alter substrate affinity.</text>
</comment>
<feature type="binding site" evidence="9">
    <location>
        <begin position="241"/>
        <end position="242"/>
    </location>
    <ligand>
        <name>ATP</name>
        <dbReference type="ChEBI" id="CHEBI:30616"/>
    </ligand>
</feature>
<evidence type="ECO:0000313" key="12">
    <source>
        <dbReference type="EMBL" id="MEY8536929.1"/>
    </source>
</evidence>
<feature type="binding site" evidence="9">
    <location>
        <position position="242"/>
    </location>
    <ligand>
        <name>substrate</name>
    </ligand>
</feature>
<evidence type="ECO:0000256" key="4">
    <source>
        <dbReference type="ARBA" id="ARBA00022777"/>
    </source>
</evidence>
<evidence type="ECO:0000256" key="5">
    <source>
        <dbReference type="ARBA" id="ARBA00022840"/>
    </source>
</evidence>
<evidence type="ECO:0000256" key="6">
    <source>
        <dbReference type="ARBA" id="ARBA00022842"/>
    </source>
</evidence>
<keyword evidence="2 9" id="KW-0479">Metal-binding</keyword>
<keyword evidence="8 9" id="KW-0119">Carbohydrate metabolism</keyword>
<evidence type="ECO:0000256" key="8">
    <source>
        <dbReference type="ARBA" id="ARBA00023277"/>
    </source>
</evidence>
<reference evidence="12 13" key="1">
    <citation type="submission" date="2024-03" db="EMBL/GenBank/DDBJ databases">
        <title>Mouse gut bacterial collection (mGBC) of GemPharmatech.</title>
        <authorList>
            <person name="He Y."/>
            <person name="Dong L."/>
            <person name="Wu D."/>
            <person name="Gao X."/>
            <person name="Lin Z."/>
        </authorList>
    </citation>
    <scope>NUCLEOTIDE SEQUENCE [LARGE SCALE GENOMIC DNA]</scope>
    <source>
        <strain evidence="12 13">20-218</strain>
    </source>
</reference>
<evidence type="ECO:0000256" key="2">
    <source>
        <dbReference type="ARBA" id="ARBA00022723"/>
    </source>
</evidence>
<dbReference type="Gene3D" id="3.40.1190.20">
    <property type="match status" value="1"/>
</dbReference>
<feature type="binding site" evidence="9">
    <location>
        <begin position="39"/>
        <end position="43"/>
    </location>
    <ligand>
        <name>substrate</name>
    </ligand>
</feature>
<comment type="caution">
    <text evidence="12">The sequence shown here is derived from an EMBL/GenBank/DDBJ whole genome shotgun (WGS) entry which is preliminary data.</text>
</comment>
<feature type="binding site" evidence="9">
    <location>
        <position position="236"/>
    </location>
    <ligand>
        <name>K(+)</name>
        <dbReference type="ChEBI" id="CHEBI:29103"/>
    </ligand>
</feature>